<feature type="transmembrane region" description="Helical" evidence="1">
    <location>
        <begin position="25"/>
        <end position="44"/>
    </location>
</feature>
<accession>A0ABS2UBW7</accession>
<keyword evidence="1" id="KW-0472">Membrane</keyword>
<dbReference type="Proteomes" id="UP000724686">
    <property type="component" value="Unassembled WGS sequence"/>
</dbReference>
<proteinExistence type="predicted"/>
<sequence>MKLLQKIPGWKKLQTFRLKLQELSFLRKLFLIYSLVGISFLILHESHLPVFFIFILVLGAYGVASAFFFLISFAFGKLLKEESVKQYQIGPDSAKAIDTTRIVLNPIVEAGVFVSCILLLLVTDFYSNRSGIFFIALYSAVGLTLRFLESTVFYRIFLLGLLVLTGGLLSFKTLQKAEILTSYILFKPNWEEKELTNWEYDAESRLVKNSDIQVQITLPEDFYFHNPKNLTLKDQTGTGQIAGIISSSETDPNRYPSIRIFYFPEPFLEIDKIRPEFQKFLDLAINQGDMIEVHELGEENFEKRMDGVFWTYYDNLRPRYAKTGFFISSGDKLPDSLLFHISESLVKGRQHEESVEKILQSVKREGSQKP</sequence>
<evidence type="ECO:0000256" key="1">
    <source>
        <dbReference type="SAM" id="Phobius"/>
    </source>
</evidence>
<name>A0ABS2UBW7_9LEPT</name>
<reference evidence="2 3" key="1">
    <citation type="submission" date="2021-02" db="EMBL/GenBank/DDBJ databases">
        <title>Leptospira ainlahdjerensis sp. nov., Leptospira ainazelensis sp. nov., Leptospira abararensis sp. nov. and Leptospira chreensis sp. nov., four new species isolated from water sources in Algeria.</title>
        <authorList>
            <person name="Amara Korba A."/>
            <person name="Kainiu M."/>
            <person name="Vincent A.T."/>
            <person name="Mariet J.-F."/>
            <person name="Veyrier F.J."/>
            <person name="Goarant C."/>
            <person name="Picardeau M."/>
        </authorList>
    </citation>
    <scope>NUCLEOTIDE SEQUENCE [LARGE SCALE GENOMIC DNA]</scope>
    <source>
        <strain evidence="2 3">201903070</strain>
    </source>
</reference>
<feature type="transmembrane region" description="Helical" evidence="1">
    <location>
        <begin position="128"/>
        <end position="145"/>
    </location>
</feature>
<organism evidence="2 3">
    <name type="scientific">Leptospira ainlahdjerensis</name>
    <dbReference type="NCBI Taxonomy" id="2810033"/>
    <lineage>
        <taxon>Bacteria</taxon>
        <taxon>Pseudomonadati</taxon>
        <taxon>Spirochaetota</taxon>
        <taxon>Spirochaetia</taxon>
        <taxon>Leptospirales</taxon>
        <taxon>Leptospiraceae</taxon>
        <taxon>Leptospira</taxon>
    </lineage>
</organism>
<gene>
    <name evidence="2" type="ORF">JWG45_06165</name>
</gene>
<evidence type="ECO:0000313" key="3">
    <source>
        <dbReference type="Proteomes" id="UP000724686"/>
    </source>
</evidence>
<feature type="transmembrane region" description="Helical" evidence="1">
    <location>
        <begin position="102"/>
        <end position="122"/>
    </location>
</feature>
<keyword evidence="1" id="KW-1133">Transmembrane helix</keyword>
<dbReference type="RefSeq" id="WP_205278880.1">
    <property type="nucleotide sequence ID" value="NZ_JAFFPU010000024.1"/>
</dbReference>
<comment type="caution">
    <text evidence="2">The sequence shown here is derived from an EMBL/GenBank/DDBJ whole genome shotgun (WGS) entry which is preliminary data.</text>
</comment>
<evidence type="ECO:0000313" key="2">
    <source>
        <dbReference type="EMBL" id="MBM9576737.1"/>
    </source>
</evidence>
<protein>
    <submittedName>
        <fullName evidence="2">Uncharacterized protein</fullName>
    </submittedName>
</protein>
<feature type="transmembrane region" description="Helical" evidence="1">
    <location>
        <begin position="152"/>
        <end position="171"/>
    </location>
</feature>
<dbReference type="EMBL" id="JAFFPU010000024">
    <property type="protein sequence ID" value="MBM9576737.1"/>
    <property type="molecule type" value="Genomic_DNA"/>
</dbReference>
<keyword evidence="1" id="KW-0812">Transmembrane</keyword>
<feature type="transmembrane region" description="Helical" evidence="1">
    <location>
        <begin position="50"/>
        <end position="75"/>
    </location>
</feature>
<keyword evidence="3" id="KW-1185">Reference proteome</keyword>